<feature type="region of interest" description="Disordered" evidence="2">
    <location>
        <begin position="25"/>
        <end position="53"/>
    </location>
</feature>
<feature type="domain" description="Cupin-like" evidence="3">
    <location>
        <begin position="120"/>
        <end position="206"/>
    </location>
</feature>
<organism evidence="4 5">
    <name type="scientific">Miscanthus lutarioriparius</name>
    <dbReference type="NCBI Taxonomy" id="422564"/>
    <lineage>
        <taxon>Eukaryota</taxon>
        <taxon>Viridiplantae</taxon>
        <taxon>Streptophyta</taxon>
        <taxon>Embryophyta</taxon>
        <taxon>Tracheophyta</taxon>
        <taxon>Spermatophyta</taxon>
        <taxon>Magnoliopsida</taxon>
        <taxon>Liliopsida</taxon>
        <taxon>Poales</taxon>
        <taxon>Poaceae</taxon>
        <taxon>PACMAD clade</taxon>
        <taxon>Panicoideae</taxon>
        <taxon>Andropogonodae</taxon>
        <taxon>Andropogoneae</taxon>
        <taxon>Saccharinae</taxon>
        <taxon>Miscanthus</taxon>
    </lineage>
</organism>
<dbReference type="OrthoDB" id="415358at2759"/>
<protein>
    <recommendedName>
        <fullName evidence="3">Cupin-like domain-containing protein</fullName>
    </recommendedName>
</protein>
<comment type="similarity">
    <text evidence="1">Belongs to the JARID1 histone demethylase family.</text>
</comment>
<gene>
    <name evidence="4" type="ORF">NCGR_LOCUS12597</name>
</gene>
<dbReference type="AlphaFoldDB" id="A0A811NA44"/>
<dbReference type="EMBL" id="CAJGYO010000003">
    <property type="protein sequence ID" value="CAD6218746.1"/>
    <property type="molecule type" value="Genomic_DNA"/>
</dbReference>
<comment type="caution">
    <text evidence="4">The sequence shown here is derived from an EMBL/GenBank/DDBJ whole genome shotgun (WGS) entry which is preliminary data.</text>
</comment>
<evidence type="ECO:0000313" key="4">
    <source>
        <dbReference type="EMBL" id="CAD6218746.1"/>
    </source>
</evidence>
<dbReference type="InterPro" id="IPR041667">
    <property type="entry name" value="Cupin_8"/>
</dbReference>
<dbReference type="Proteomes" id="UP000604825">
    <property type="component" value="Unassembled WGS sequence"/>
</dbReference>
<dbReference type="InterPro" id="IPR014710">
    <property type="entry name" value="RmlC-like_jellyroll"/>
</dbReference>
<accession>A0A811NA44</accession>
<feature type="region of interest" description="Disordered" evidence="2">
    <location>
        <begin position="1"/>
        <end position="20"/>
    </location>
</feature>
<feature type="compositionally biased region" description="Polar residues" evidence="2">
    <location>
        <begin position="1"/>
        <end position="12"/>
    </location>
</feature>
<dbReference type="Gene3D" id="2.60.120.10">
    <property type="entry name" value="Jelly Rolls"/>
    <property type="match status" value="1"/>
</dbReference>
<name>A0A811NA44_9POAL</name>
<feature type="compositionally biased region" description="Polar residues" evidence="2">
    <location>
        <begin position="26"/>
        <end position="43"/>
    </location>
</feature>
<dbReference type="SUPFAM" id="SSF51197">
    <property type="entry name" value="Clavaminate synthase-like"/>
    <property type="match status" value="1"/>
</dbReference>
<reference evidence="4" key="1">
    <citation type="submission" date="2020-10" db="EMBL/GenBank/DDBJ databases">
        <authorList>
            <person name="Han B."/>
            <person name="Lu T."/>
            <person name="Zhao Q."/>
            <person name="Huang X."/>
            <person name="Zhao Y."/>
        </authorList>
    </citation>
    <scope>NUCLEOTIDE SEQUENCE</scope>
</reference>
<feature type="region of interest" description="Disordered" evidence="2">
    <location>
        <begin position="61"/>
        <end position="80"/>
    </location>
</feature>
<keyword evidence="5" id="KW-1185">Reference proteome</keyword>
<evidence type="ECO:0000259" key="3">
    <source>
        <dbReference type="Pfam" id="PF13621"/>
    </source>
</evidence>
<evidence type="ECO:0000256" key="1">
    <source>
        <dbReference type="ARBA" id="ARBA00006801"/>
    </source>
</evidence>
<sequence>MDINKRPNTNQAGHRLLQSPGHRLLQAQQTPKSRTSTGPSCLTQRRACPQKARTALQRAVPLRLRPEQKKPPRRPCLAGATPPALRELWAESRDLLGLPSSSLDTAAAAVPRVDLPPTPLAFLRDHVSPGRPLLVSAAATLHWPAASLWPTASYLTDALRSTAVCLHLTPDGRADALASHPHPRHPGSSRCFASAHARRVDFPTAMFSEEWMDQGFPARCWASETEILNDNRFLVVFWNSESQPFILPLRSRRKHVTD</sequence>
<dbReference type="Pfam" id="PF13621">
    <property type="entry name" value="Cupin_8"/>
    <property type="match status" value="1"/>
</dbReference>
<evidence type="ECO:0000256" key="2">
    <source>
        <dbReference type="SAM" id="MobiDB-lite"/>
    </source>
</evidence>
<evidence type="ECO:0000313" key="5">
    <source>
        <dbReference type="Proteomes" id="UP000604825"/>
    </source>
</evidence>
<proteinExistence type="inferred from homology"/>